<reference evidence="1 2" key="1">
    <citation type="journal article" date="2024" name="Proc. Natl. Acad. Sci. U.S.A.">
        <title>The evolutionary genomics of adaptation to stress in wild rhizobium bacteria.</title>
        <authorList>
            <person name="Kehlet-Delgado H."/>
            <person name="Montoya A.P."/>
            <person name="Jensen K.T."/>
            <person name="Wendlandt C.E."/>
            <person name="Dexheimer C."/>
            <person name="Roberts M."/>
            <person name="Torres Martinez L."/>
            <person name="Friesen M.L."/>
            <person name="Griffitts J.S."/>
            <person name="Porter S.S."/>
        </authorList>
    </citation>
    <scope>NUCLEOTIDE SEQUENCE [LARGE SCALE GENOMIC DNA]</scope>
    <source>
        <strain evidence="1 2">M0641</strain>
    </source>
</reference>
<dbReference type="RefSeq" id="WP_352559694.1">
    <property type="nucleotide sequence ID" value="NZ_JAMYQB010000016.1"/>
</dbReference>
<evidence type="ECO:0000313" key="2">
    <source>
        <dbReference type="Proteomes" id="UP001433071"/>
    </source>
</evidence>
<evidence type="ECO:0000313" key="1">
    <source>
        <dbReference type="EMBL" id="MER9406329.1"/>
    </source>
</evidence>
<accession>A0ABV1Z322</accession>
<organism evidence="1 2">
    <name type="scientific">Mesorhizobium caraganae</name>
    <dbReference type="NCBI Taxonomy" id="483206"/>
    <lineage>
        <taxon>Bacteria</taxon>
        <taxon>Pseudomonadati</taxon>
        <taxon>Pseudomonadota</taxon>
        <taxon>Alphaproteobacteria</taxon>
        <taxon>Hyphomicrobiales</taxon>
        <taxon>Phyllobacteriaceae</taxon>
        <taxon>Mesorhizobium</taxon>
    </lineage>
</organism>
<proteinExistence type="predicted"/>
<dbReference type="EMBL" id="JAMYQB010000016">
    <property type="protein sequence ID" value="MER9406329.1"/>
    <property type="molecule type" value="Genomic_DNA"/>
</dbReference>
<dbReference type="Proteomes" id="UP001433071">
    <property type="component" value="Unassembled WGS sequence"/>
</dbReference>
<name>A0ABV1Z322_9HYPH</name>
<comment type="caution">
    <text evidence="1">The sequence shown here is derived from an EMBL/GenBank/DDBJ whole genome shotgun (WGS) entry which is preliminary data.</text>
</comment>
<keyword evidence="2" id="KW-1185">Reference proteome</keyword>
<protein>
    <recommendedName>
        <fullName evidence="3">DUF3606 domain-containing protein</fullName>
    </recommendedName>
</protein>
<sequence>MPDEPKRPALSADYVRKVSQETGITEQQVREIIFFVGFNHSSVMREALLLKGNKK</sequence>
<evidence type="ECO:0008006" key="3">
    <source>
        <dbReference type="Google" id="ProtNLM"/>
    </source>
</evidence>
<gene>
    <name evidence="1" type="ORF">NKI36_20060</name>
</gene>